<keyword evidence="1" id="KW-1133">Transmembrane helix</keyword>
<dbReference type="RefSeq" id="WP_005580759.1">
    <property type="nucleotide sequence ID" value="NZ_FORO01000001.1"/>
</dbReference>
<dbReference type="EMBL" id="FORO01000001">
    <property type="protein sequence ID" value="SFI50033.1"/>
    <property type="molecule type" value="Genomic_DNA"/>
</dbReference>
<dbReference type="OrthoDB" id="163284at2157"/>
<name>A0A1I3IQH9_9EURY</name>
<evidence type="ECO:0000313" key="2">
    <source>
        <dbReference type="EMBL" id="SFI50033.1"/>
    </source>
</evidence>
<feature type="transmembrane region" description="Helical" evidence="1">
    <location>
        <begin position="12"/>
        <end position="30"/>
    </location>
</feature>
<dbReference type="Proteomes" id="UP000182829">
    <property type="component" value="Unassembled WGS sequence"/>
</dbReference>
<gene>
    <name evidence="2" type="ORF">SAMN05443661_10116</name>
</gene>
<dbReference type="GeneID" id="14209834"/>
<evidence type="ECO:0000256" key="1">
    <source>
        <dbReference type="SAM" id="Phobius"/>
    </source>
</evidence>
<feature type="transmembrane region" description="Helical" evidence="1">
    <location>
        <begin position="74"/>
        <end position="94"/>
    </location>
</feature>
<reference evidence="2 3" key="1">
    <citation type="submission" date="2016-10" db="EMBL/GenBank/DDBJ databases">
        <authorList>
            <person name="de Groot N.N."/>
        </authorList>
    </citation>
    <scope>NUCLEOTIDE SEQUENCE [LARGE SCALE GENOMIC DNA]</scope>
    <source>
        <strain evidence="2 3">SP2</strain>
    </source>
</reference>
<keyword evidence="1" id="KW-0812">Transmembrane</keyword>
<keyword evidence="1" id="KW-0472">Membrane</keyword>
<dbReference type="OMA" id="GGFEYYE"/>
<accession>A0A1I3IQH9</accession>
<evidence type="ECO:0000313" key="3">
    <source>
        <dbReference type="Proteomes" id="UP000182829"/>
    </source>
</evidence>
<proteinExistence type="predicted"/>
<sequence>MASRPTTIATGFLLTGVFLCAAIAFAFFLLPRPELPLSACTDVGYAGDSGGFEYYEYSWLWVAYSPDGGVNRCSTPIVTIAVGCFVVGSSLLGIERYRG</sequence>
<protein>
    <submittedName>
        <fullName evidence="2">Uncharacterized protein</fullName>
    </submittedName>
</protein>
<organism evidence="2 3">
    <name type="scientific">Natronobacterium gregoryi</name>
    <dbReference type="NCBI Taxonomy" id="44930"/>
    <lineage>
        <taxon>Archaea</taxon>
        <taxon>Methanobacteriati</taxon>
        <taxon>Methanobacteriota</taxon>
        <taxon>Stenosarchaea group</taxon>
        <taxon>Halobacteria</taxon>
        <taxon>Halobacteriales</taxon>
        <taxon>Natrialbaceae</taxon>
        <taxon>Natronobacterium</taxon>
    </lineage>
</organism>
<dbReference type="AlphaFoldDB" id="A0A1I3IQH9"/>